<dbReference type="AlphaFoldDB" id="B4I7A1"/>
<keyword evidence="3 12" id="KW-0732">Signal</keyword>
<keyword evidence="8" id="KW-1015">Disulfide bond</keyword>
<dbReference type="Pfam" id="PF00089">
    <property type="entry name" value="Trypsin"/>
    <property type="match status" value="1"/>
</dbReference>
<dbReference type="Gene3D" id="2.40.10.10">
    <property type="entry name" value="Trypsin-like serine proteases"/>
    <property type="match status" value="2"/>
</dbReference>
<gene>
    <name evidence="14" type="primary">Dsec\GM22717</name>
    <name evidence="14" type="ORF">Dsec_GM22717</name>
</gene>
<evidence type="ECO:0000256" key="10">
    <source>
        <dbReference type="ARBA" id="ARBA00024195"/>
    </source>
</evidence>
<evidence type="ECO:0000256" key="3">
    <source>
        <dbReference type="ARBA" id="ARBA00022729"/>
    </source>
</evidence>
<dbReference type="OMA" id="ANPWIVS"/>
<evidence type="ECO:0000256" key="4">
    <source>
        <dbReference type="ARBA" id="ARBA00022801"/>
    </source>
</evidence>
<dbReference type="PROSITE" id="PS00135">
    <property type="entry name" value="TRYPSIN_SER"/>
    <property type="match status" value="1"/>
</dbReference>
<dbReference type="PRINTS" id="PR00722">
    <property type="entry name" value="CHYMOTRYPSIN"/>
</dbReference>
<dbReference type="SMR" id="B4I7A1"/>
<dbReference type="InterPro" id="IPR018114">
    <property type="entry name" value="TRYPSIN_HIS"/>
</dbReference>
<dbReference type="Proteomes" id="UP000001292">
    <property type="component" value="Unassembled WGS sequence"/>
</dbReference>
<dbReference type="FunFam" id="2.40.10.10:FF:000078">
    <property type="entry name" value="Serine protease H137"/>
    <property type="match status" value="1"/>
</dbReference>
<evidence type="ECO:0000313" key="14">
    <source>
        <dbReference type="EMBL" id="EDW56199.1"/>
    </source>
</evidence>
<evidence type="ECO:0000259" key="13">
    <source>
        <dbReference type="PROSITE" id="PS50240"/>
    </source>
</evidence>
<dbReference type="InterPro" id="IPR051487">
    <property type="entry name" value="Ser/Thr_Proteases_Immune/Dev"/>
</dbReference>
<evidence type="ECO:0000256" key="12">
    <source>
        <dbReference type="SAM" id="SignalP"/>
    </source>
</evidence>
<keyword evidence="4 11" id="KW-0378">Hydrolase</keyword>
<dbReference type="PhylomeDB" id="B4I7A1"/>
<keyword evidence="2" id="KW-0479">Metal-binding</keyword>
<comment type="similarity">
    <text evidence="10">Belongs to the peptidase S1 family. CLIP subfamily.</text>
</comment>
<dbReference type="CDD" id="cd00190">
    <property type="entry name" value="Tryp_SPc"/>
    <property type="match status" value="1"/>
</dbReference>
<organism evidence="15">
    <name type="scientific">Drosophila sechellia</name>
    <name type="common">Fruit fly</name>
    <dbReference type="NCBI Taxonomy" id="7238"/>
    <lineage>
        <taxon>Eukaryota</taxon>
        <taxon>Metazoa</taxon>
        <taxon>Ecdysozoa</taxon>
        <taxon>Arthropoda</taxon>
        <taxon>Hexapoda</taxon>
        <taxon>Insecta</taxon>
        <taxon>Pterygota</taxon>
        <taxon>Neoptera</taxon>
        <taxon>Endopterygota</taxon>
        <taxon>Diptera</taxon>
        <taxon>Brachycera</taxon>
        <taxon>Muscomorpha</taxon>
        <taxon>Ephydroidea</taxon>
        <taxon>Drosophilidae</taxon>
        <taxon>Drosophila</taxon>
        <taxon>Sophophora</taxon>
    </lineage>
</organism>
<evidence type="ECO:0000313" key="15">
    <source>
        <dbReference type="Proteomes" id="UP000001292"/>
    </source>
</evidence>
<dbReference type="InterPro" id="IPR033116">
    <property type="entry name" value="TRYPSIN_SER"/>
</dbReference>
<dbReference type="GO" id="GO:0046872">
    <property type="term" value="F:metal ion binding"/>
    <property type="evidence" value="ECO:0007669"/>
    <property type="project" value="UniProtKB-KW"/>
</dbReference>
<dbReference type="SUPFAM" id="SSF50494">
    <property type="entry name" value="Trypsin-like serine proteases"/>
    <property type="match status" value="1"/>
</dbReference>
<dbReference type="GO" id="GO:0004252">
    <property type="term" value="F:serine-type endopeptidase activity"/>
    <property type="evidence" value="ECO:0007669"/>
    <property type="project" value="InterPro"/>
</dbReference>
<dbReference type="HOGENOM" id="CLU_006842_0_3_1"/>
<keyword evidence="9" id="KW-0325">Glycoprotein</keyword>
<dbReference type="PANTHER" id="PTHR24256">
    <property type="entry name" value="TRYPTASE-RELATED"/>
    <property type="match status" value="1"/>
</dbReference>
<evidence type="ECO:0000256" key="2">
    <source>
        <dbReference type="ARBA" id="ARBA00022723"/>
    </source>
</evidence>
<dbReference type="GO" id="GO:0006508">
    <property type="term" value="P:proteolysis"/>
    <property type="evidence" value="ECO:0007669"/>
    <property type="project" value="UniProtKB-KW"/>
</dbReference>
<feature type="domain" description="Peptidase S1" evidence="13">
    <location>
        <begin position="44"/>
        <end position="295"/>
    </location>
</feature>
<dbReference type="InterPro" id="IPR001254">
    <property type="entry name" value="Trypsin_dom"/>
</dbReference>
<dbReference type="GO" id="GO:0051604">
    <property type="term" value="P:protein maturation"/>
    <property type="evidence" value="ECO:0007669"/>
    <property type="project" value="UniProtKB-ARBA"/>
</dbReference>
<dbReference type="InterPro" id="IPR001314">
    <property type="entry name" value="Peptidase_S1A"/>
</dbReference>
<evidence type="ECO:0000256" key="9">
    <source>
        <dbReference type="ARBA" id="ARBA00023180"/>
    </source>
</evidence>
<dbReference type="InterPro" id="IPR009003">
    <property type="entry name" value="Peptidase_S1_PA"/>
</dbReference>
<evidence type="ECO:0000256" key="7">
    <source>
        <dbReference type="ARBA" id="ARBA00023145"/>
    </source>
</evidence>
<dbReference type="PROSITE" id="PS50240">
    <property type="entry name" value="TRYPSIN_DOM"/>
    <property type="match status" value="1"/>
</dbReference>
<keyword evidence="1 11" id="KW-0645">Protease</keyword>
<evidence type="ECO:0000256" key="5">
    <source>
        <dbReference type="ARBA" id="ARBA00022825"/>
    </source>
</evidence>
<keyword evidence="6" id="KW-0106">Calcium</keyword>
<feature type="signal peptide" evidence="12">
    <location>
        <begin position="1"/>
        <end position="24"/>
    </location>
</feature>
<feature type="chain" id="PRO_5002810144" evidence="12">
    <location>
        <begin position="25"/>
        <end position="299"/>
    </location>
</feature>
<evidence type="ECO:0000256" key="1">
    <source>
        <dbReference type="ARBA" id="ARBA00022670"/>
    </source>
</evidence>
<name>B4I7A1_DROSE</name>
<dbReference type="PROSITE" id="PS00134">
    <property type="entry name" value="TRYPSIN_HIS"/>
    <property type="match status" value="1"/>
</dbReference>
<dbReference type="STRING" id="7238.B4I7A1"/>
<dbReference type="SMART" id="SM00020">
    <property type="entry name" value="Tryp_SPc"/>
    <property type="match status" value="1"/>
</dbReference>
<keyword evidence="7" id="KW-0865">Zymogen</keyword>
<sequence length="299" mass="32883">MKKVIAALLILWASLFLGSREGSAFLLDAECGRSLRTRPTWRSYIGSRTDALANPWIVSVIVKGEAKCSGSLINHRFVLTAAHCVFRESMQVHLGEFDAWNPGQDCSSGARSPNAYCVRVDEKIVHTGFGETQAQQYDIGLLRMHHAVQYSVVALGSLSQNCLSPLLFVRPICLLINEPVAAIDRFQMTVWGTTAEGHRSIPRVLKHAVGERIDRGRCSLKFQQPVDESQICARTETNDACRGDSGGPISAEILYGGRYRTFQFGIISFGLSSCAGLSVCTNVTHYVDWIWDALVISSA</sequence>
<reference evidence="14 15" key="1">
    <citation type="journal article" date="2007" name="Nature">
        <title>Evolution of genes and genomes on the Drosophila phylogeny.</title>
        <authorList>
            <consortium name="Drosophila 12 Genomes Consortium"/>
            <person name="Clark A.G."/>
            <person name="Eisen M.B."/>
            <person name="Smith D.R."/>
            <person name="Bergman C.M."/>
            <person name="Oliver B."/>
            <person name="Markow T.A."/>
            <person name="Kaufman T.C."/>
            <person name="Kellis M."/>
            <person name="Gelbart W."/>
            <person name="Iyer V.N."/>
            <person name="Pollard D.A."/>
            <person name="Sackton T.B."/>
            <person name="Larracuente A.M."/>
            <person name="Singh N.D."/>
            <person name="Abad J.P."/>
            <person name="Abt D.N."/>
            <person name="Adryan B."/>
            <person name="Aguade M."/>
            <person name="Akashi H."/>
            <person name="Anderson W.W."/>
            <person name="Aquadro C.F."/>
            <person name="Ardell D.H."/>
            <person name="Arguello R."/>
            <person name="Artieri C.G."/>
            <person name="Barbash D.A."/>
            <person name="Barker D."/>
            <person name="Barsanti P."/>
            <person name="Batterham P."/>
            <person name="Batzoglou S."/>
            <person name="Begun D."/>
            <person name="Bhutkar A."/>
            <person name="Blanco E."/>
            <person name="Bosak S.A."/>
            <person name="Bradley R.K."/>
            <person name="Brand A.D."/>
            <person name="Brent M.R."/>
            <person name="Brooks A.N."/>
            <person name="Brown R.H."/>
            <person name="Butlin R.K."/>
            <person name="Caggese C."/>
            <person name="Calvi B.R."/>
            <person name="Bernardo de Carvalho A."/>
            <person name="Caspi A."/>
            <person name="Castrezana S."/>
            <person name="Celniker S.E."/>
            <person name="Chang J.L."/>
            <person name="Chapple C."/>
            <person name="Chatterji S."/>
            <person name="Chinwalla A."/>
            <person name="Civetta A."/>
            <person name="Clifton S.W."/>
            <person name="Comeron J.M."/>
            <person name="Costello J.C."/>
            <person name="Coyne J.A."/>
            <person name="Daub J."/>
            <person name="David R.G."/>
            <person name="Delcher A.L."/>
            <person name="Delehaunty K."/>
            <person name="Do C.B."/>
            <person name="Ebling H."/>
            <person name="Edwards K."/>
            <person name="Eickbush T."/>
            <person name="Evans J.D."/>
            <person name="Filipski A."/>
            <person name="Findeiss S."/>
            <person name="Freyhult E."/>
            <person name="Fulton L."/>
            <person name="Fulton R."/>
            <person name="Garcia A.C."/>
            <person name="Gardiner A."/>
            <person name="Garfield D.A."/>
            <person name="Garvin B.E."/>
            <person name="Gibson G."/>
            <person name="Gilbert D."/>
            <person name="Gnerre S."/>
            <person name="Godfrey J."/>
            <person name="Good R."/>
            <person name="Gotea V."/>
            <person name="Gravely B."/>
            <person name="Greenberg A.J."/>
            <person name="Griffiths-Jones S."/>
            <person name="Gross S."/>
            <person name="Guigo R."/>
            <person name="Gustafson E.A."/>
            <person name="Haerty W."/>
            <person name="Hahn M.W."/>
            <person name="Halligan D.L."/>
            <person name="Halpern A.L."/>
            <person name="Halter G.M."/>
            <person name="Han M.V."/>
            <person name="Heger A."/>
            <person name="Hillier L."/>
            <person name="Hinrichs A.S."/>
            <person name="Holmes I."/>
            <person name="Hoskins R.A."/>
            <person name="Hubisz M.J."/>
            <person name="Hultmark D."/>
            <person name="Huntley M.A."/>
            <person name="Jaffe D.B."/>
            <person name="Jagadeeshan S."/>
            <person name="Jeck W.R."/>
            <person name="Johnson J."/>
            <person name="Jones C.D."/>
            <person name="Jordan W.C."/>
            <person name="Karpen G.H."/>
            <person name="Kataoka E."/>
            <person name="Keightley P.D."/>
            <person name="Kheradpour P."/>
            <person name="Kirkness E.F."/>
            <person name="Koerich L.B."/>
            <person name="Kristiansen K."/>
            <person name="Kudrna D."/>
            <person name="Kulathinal R.J."/>
            <person name="Kumar S."/>
            <person name="Kwok R."/>
            <person name="Lander E."/>
            <person name="Langley C.H."/>
            <person name="Lapoint R."/>
            <person name="Lazzaro B.P."/>
            <person name="Lee S.J."/>
            <person name="Levesque L."/>
            <person name="Li R."/>
            <person name="Lin C.F."/>
            <person name="Lin M.F."/>
            <person name="Lindblad-Toh K."/>
            <person name="Llopart A."/>
            <person name="Long M."/>
            <person name="Low L."/>
            <person name="Lozovsky E."/>
            <person name="Lu J."/>
            <person name="Luo M."/>
            <person name="Machado C.A."/>
            <person name="Makalowski W."/>
            <person name="Marzo M."/>
            <person name="Matsuda M."/>
            <person name="Matzkin L."/>
            <person name="McAllister B."/>
            <person name="McBride C.S."/>
            <person name="McKernan B."/>
            <person name="McKernan K."/>
            <person name="Mendez-Lago M."/>
            <person name="Minx P."/>
            <person name="Mollenhauer M.U."/>
            <person name="Montooth K."/>
            <person name="Mount S.M."/>
            <person name="Mu X."/>
            <person name="Myers E."/>
            <person name="Negre B."/>
            <person name="Newfeld S."/>
            <person name="Nielsen R."/>
            <person name="Noor M.A."/>
            <person name="O'Grady P."/>
            <person name="Pachter L."/>
            <person name="Papaceit M."/>
            <person name="Parisi M.J."/>
            <person name="Parisi M."/>
            <person name="Parts L."/>
            <person name="Pedersen J.S."/>
            <person name="Pesole G."/>
            <person name="Phillippy A.M."/>
            <person name="Ponting C.P."/>
            <person name="Pop M."/>
            <person name="Porcelli D."/>
            <person name="Powell J.R."/>
            <person name="Prohaska S."/>
            <person name="Pruitt K."/>
            <person name="Puig M."/>
            <person name="Quesneville H."/>
            <person name="Ram K.R."/>
            <person name="Rand D."/>
            <person name="Rasmussen M.D."/>
            <person name="Reed L.K."/>
            <person name="Reenan R."/>
            <person name="Reily A."/>
            <person name="Remington K.A."/>
            <person name="Rieger T.T."/>
            <person name="Ritchie M.G."/>
            <person name="Robin C."/>
            <person name="Rogers Y.H."/>
            <person name="Rohde C."/>
            <person name="Rozas J."/>
            <person name="Rubenfield M.J."/>
            <person name="Ruiz A."/>
            <person name="Russo S."/>
            <person name="Salzberg S.L."/>
            <person name="Sanchez-Gracia A."/>
            <person name="Saranga D.J."/>
            <person name="Sato H."/>
            <person name="Schaeffer S.W."/>
            <person name="Schatz M.C."/>
            <person name="Schlenke T."/>
            <person name="Schwartz R."/>
            <person name="Segarra C."/>
            <person name="Singh R.S."/>
            <person name="Sirot L."/>
            <person name="Sirota M."/>
            <person name="Sisneros N.B."/>
            <person name="Smith C.D."/>
            <person name="Smith T.F."/>
            <person name="Spieth J."/>
            <person name="Stage D.E."/>
            <person name="Stark A."/>
            <person name="Stephan W."/>
            <person name="Strausberg R.L."/>
            <person name="Strempel S."/>
            <person name="Sturgill D."/>
            <person name="Sutton G."/>
            <person name="Sutton G.G."/>
            <person name="Tao W."/>
            <person name="Teichmann S."/>
            <person name="Tobari Y.N."/>
            <person name="Tomimura Y."/>
            <person name="Tsolas J.M."/>
            <person name="Valente V.L."/>
            <person name="Venter E."/>
            <person name="Venter J.C."/>
            <person name="Vicario S."/>
            <person name="Vieira F.G."/>
            <person name="Vilella A.J."/>
            <person name="Villasante A."/>
            <person name="Walenz B."/>
            <person name="Wang J."/>
            <person name="Wasserman M."/>
            <person name="Watts T."/>
            <person name="Wilson D."/>
            <person name="Wilson R.K."/>
            <person name="Wing R.A."/>
            <person name="Wolfner M.F."/>
            <person name="Wong A."/>
            <person name="Wong G.K."/>
            <person name="Wu C.I."/>
            <person name="Wu G."/>
            <person name="Yamamoto D."/>
            <person name="Yang H.P."/>
            <person name="Yang S.P."/>
            <person name="Yorke J.A."/>
            <person name="Yoshida K."/>
            <person name="Zdobnov E."/>
            <person name="Zhang P."/>
            <person name="Zhang Y."/>
            <person name="Zimin A.V."/>
            <person name="Baldwin J."/>
            <person name="Abdouelleil A."/>
            <person name="Abdulkadir J."/>
            <person name="Abebe A."/>
            <person name="Abera B."/>
            <person name="Abreu J."/>
            <person name="Acer S.C."/>
            <person name="Aftuck L."/>
            <person name="Alexander A."/>
            <person name="An P."/>
            <person name="Anderson E."/>
            <person name="Anderson S."/>
            <person name="Arachi H."/>
            <person name="Azer M."/>
            <person name="Bachantsang P."/>
            <person name="Barry A."/>
            <person name="Bayul T."/>
            <person name="Berlin A."/>
            <person name="Bessette D."/>
            <person name="Bloom T."/>
            <person name="Blye J."/>
            <person name="Boguslavskiy L."/>
            <person name="Bonnet C."/>
            <person name="Boukhgalter B."/>
            <person name="Bourzgui I."/>
            <person name="Brown A."/>
            <person name="Cahill P."/>
            <person name="Channer S."/>
            <person name="Cheshatsang Y."/>
            <person name="Chuda L."/>
            <person name="Citroen M."/>
            <person name="Collymore A."/>
            <person name="Cooke P."/>
            <person name="Costello M."/>
            <person name="D'Aco K."/>
            <person name="Daza R."/>
            <person name="De Haan G."/>
            <person name="DeGray S."/>
            <person name="DeMaso C."/>
            <person name="Dhargay N."/>
            <person name="Dooley K."/>
            <person name="Dooley E."/>
            <person name="Doricent M."/>
            <person name="Dorje P."/>
            <person name="Dorjee K."/>
            <person name="Dupes A."/>
            <person name="Elong R."/>
            <person name="Falk J."/>
            <person name="Farina A."/>
            <person name="Faro S."/>
            <person name="Ferguson D."/>
            <person name="Fisher S."/>
            <person name="Foley C.D."/>
            <person name="Franke A."/>
            <person name="Friedrich D."/>
            <person name="Gadbois L."/>
            <person name="Gearin G."/>
            <person name="Gearin C.R."/>
            <person name="Giannoukos G."/>
            <person name="Goode T."/>
            <person name="Graham J."/>
            <person name="Grandbois E."/>
            <person name="Grewal S."/>
            <person name="Gyaltsen K."/>
            <person name="Hafez N."/>
            <person name="Hagos B."/>
            <person name="Hall J."/>
            <person name="Henson C."/>
            <person name="Hollinger A."/>
            <person name="Honan T."/>
            <person name="Huard M.D."/>
            <person name="Hughes L."/>
            <person name="Hurhula B."/>
            <person name="Husby M.E."/>
            <person name="Kamat A."/>
            <person name="Kanga B."/>
            <person name="Kashin S."/>
            <person name="Khazanovich D."/>
            <person name="Kisner P."/>
            <person name="Lance K."/>
            <person name="Lara M."/>
            <person name="Lee W."/>
            <person name="Lennon N."/>
            <person name="Letendre F."/>
            <person name="LeVine R."/>
            <person name="Lipovsky A."/>
            <person name="Liu X."/>
            <person name="Liu J."/>
            <person name="Liu S."/>
            <person name="Lokyitsang T."/>
            <person name="Lokyitsang Y."/>
            <person name="Lubonja R."/>
            <person name="Lui A."/>
            <person name="MacDonald P."/>
            <person name="Magnisalis V."/>
            <person name="Maru K."/>
            <person name="Matthews C."/>
            <person name="McCusker W."/>
            <person name="McDonough S."/>
            <person name="Mehta T."/>
            <person name="Meldrim J."/>
            <person name="Meneus L."/>
            <person name="Mihai O."/>
            <person name="Mihalev A."/>
            <person name="Mihova T."/>
            <person name="Mittelman R."/>
            <person name="Mlenga V."/>
            <person name="Montmayeur A."/>
            <person name="Mulrain L."/>
            <person name="Navidi A."/>
            <person name="Naylor J."/>
            <person name="Negash T."/>
            <person name="Nguyen T."/>
            <person name="Nguyen N."/>
            <person name="Nicol R."/>
            <person name="Norbu C."/>
            <person name="Norbu N."/>
            <person name="Novod N."/>
            <person name="O'Neill B."/>
            <person name="Osman S."/>
            <person name="Markiewicz E."/>
            <person name="Oyono O.L."/>
            <person name="Patti C."/>
            <person name="Phunkhang P."/>
            <person name="Pierre F."/>
            <person name="Priest M."/>
            <person name="Raghuraman S."/>
            <person name="Rege F."/>
            <person name="Reyes R."/>
            <person name="Rise C."/>
            <person name="Rogov P."/>
            <person name="Ross K."/>
            <person name="Ryan E."/>
            <person name="Settipalli S."/>
            <person name="Shea T."/>
            <person name="Sherpa N."/>
            <person name="Shi L."/>
            <person name="Shih D."/>
            <person name="Sparrow T."/>
            <person name="Spaulding J."/>
            <person name="Stalker J."/>
            <person name="Stange-Thomann N."/>
            <person name="Stavropoulos S."/>
            <person name="Stone C."/>
            <person name="Strader C."/>
            <person name="Tesfaye S."/>
            <person name="Thomson T."/>
            <person name="Thoulutsang Y."/>
            <person name="Thoulutsang D."/>
            <person name="Topham K."/>
            <person name="Topping I."/>
            <person name="Tsamla T."/>
            <person name="Vassiliev H."/>
            <person name="Vo A."/>
            <person name="Wangchuk T."/>
            <person name="Wangdi T."/>
            <person name="Weiand M."/>
            <person name="Wilkinson J."/>
            <person name="Wilson A."/>
            <person name="Yadav S."/>
            <person name="Young G."/>
            <person name="Yu Q."/>
            <person name="Zembek L."/>
            <person name="Zhong D."/>
            <person name="Zimmer A."/>
            <person name="Zwirko Z."/>
            <person name="Jaffe D.B."/>
            <person name="Alvarez P."/>
            <person name="Brockman W."/>
            <person name="Butler J."/>
            <person name="Chin C."/>
            <person name="Gnerre S."/>
            <person name="Grabherr M."/>
            <person name="Kleber M."/>
            <person name="Mauceli E."/>
            <person name="MacCallum I."/>
        </authorList>
    </citation>
    <scope>NUCLEOTIDE SEQUENCE [LARGE SCALE GENOMIC DNA]</scope>
    <source>
        <strain evidence="15">Rob3c / Tucson 14021-0248.25</strain>
    </source>
</reference>
<keyword evidence="15" id="KW-1185">Reference proteome</keyword>
<accession>B4I7A1</accession>
<dbReference type="InterPro" id="IPR043504">
    <property type="entry name" value="Peptidase_S1_PA_chymotrypsin"/>
</dbReference>
<evidence type="ECO:0000256" key="6">
    <source>
        <dbReference type="ARBA" id="ARBA00022837"/>
    </source>
</evidence>
<proteinExistence type="inferred from homology"/>
<keyword evidence="5 11" id="KW-0720">Serine protease</keyword>
<dbReference type="EMBL" id="CH480823">
    <property type="protein sequence ID" value="EDW56199.1"/>
    <property type="molecule type" value="Genomic_DNA"/>
</dbReference>
<protein>
    <submittedName>
        <fullName evidence="14">GM22717</fullName>
    </submittedName>
</protein>
<evidence type="ECO:0000256" key="8">
    <source>
        <dbReference type="ARBA" id="ARBA00023157"/>
    </source>
</evidence>
<dbReference type="FunFam" id="2.40.10.10:FF:000028">
    <property type="entry name" value="Serine protease easter"/>
    <property type="match status" value="1"/>
</dbReference>
<evidence type="ECO:0000256" key="11">
    <source>
        <dbReference type="RuleBase" id="RU363034"/>
    </source>
</evidence>